<protein>
    <submittedName>
        <fullName evidence="1">Uncharacterized protein</fullName>
    </submittedName>
</protein>
<comment type="caution">
    <text evidence="1">The sequence shown here is derived from an EMBL/GenBank/DDBJ whole genome shotgun (WGS) entry which is preliminary data.</text>
</comment>
<sequence>MSIQLSPDKLNTLARTSFGDSPLGTVGNRGISVGAGATPRAASLGVGKRISESFSKLLNALAPGDSRASSTVRHAVRDMSRTLGNGLGALTPGKDGKIDAGGIARMLGGLKTAAEPAIARGANYEQLLSARMDQHLGTATLKDLLALRAGIAAAGSEPALEGMKDKVEEFGKTLEAKISGEIDRRFTKASDEVGKVYGKAAVELSTLQGADAETKAKKAFSEAYDVARNALASHGFLGSDSLANDKLVNSLLRSQVSAHPEEARPLLALASSEQLAKLIQAPVLKHSTPLADTMLKLALEDKTAQMEGQIGQTLAVFLQKDDNVHADPLSAYNSPKSFNLELLEIAQAINEFKDHCTRHGIRIPQPIQQQMDDSVSKADNMMTSNAGRFTAFTDETLGIMHNAARKLGLTNTRPMVDNEIAARNHLNAENYQAVFATMTAELASNDATRVLAAFVNLTAAGDNALQAAQLMGGKYEGGDGALDFHFELMHGAMELLTPLQLEALGTGLTAGSTRDLVALLENLGTRVPLDDVDRMSSMLGTASLINGLSQDVAEILDEGAGKALSAAIKTDVKNPSDAARSAVETVFGVVEGKGHDAIITRGTVNNRFATQMGNKIAELAANLGTMESPGAGLPAVSKAFLADLGRATYTLQGVPLVPLGQLTPLQRQNAVASLDHLVGGDQRLLELVSSFANQSSPLAAIEPMLSRHSPFVLADGTRGMPAGGNGSTSYAISRDNTGEIRIDVHHVVDRPDQMQVLTRDGNIQTIALRADSSRAELNFQLKFDTAYGVELEGDITFSNKLVVETWPKAYPRPATLDDLLNPAAPNHAMALADFRAECARQFSDNELAAVEKVRGLRAAVLPTGGVPPLPLAETLLTDARDLFDRFVDNNSPTQANASGQAQVAMTNAFNRVGQAFDVLESTIVTQLHQEYTQQYSAQMTPPAPPTIGAVLANPATRNELRSILERGLTAEPMDFLDAVQAFRQNPSFTQAENIANEFVRPGAPNLLNLGGPDINALNQSLITARQQFNTDLSAALKVLDKDVTEAVLIMLINWVKAVDAGEIS</sequence>
<dbReference type="Gene3D" id="1.10.167.10">
    <property type="entry name" value="Regulator of G-protein Signalling 4, domain 2"/>
    <property type="match status" value="2"/>
</dbReference>
<dbReference type="SUPFAM" id="SSF48097">
    <property type="entry name" value="Regulator of G-protein signaling, RGS"/>
    <property type="match status" value="1"/>
</dbReference>
<dbReference type="Proteomes" id="UP001352263">
    <property type="component" value="Unassembled WGS sequence"/>
</dbReference>
<proteinExistence type="predicted"/>
<evidence type="ECO:0000313" key="2">
    <source>
        <dbReference type="Proteomes" id="UP001352263"/>
    </source>
</evidence>
<dbReference type="InterPro" id="IPR036305">
    <property type="entry name" value="RGS_sf"/>
</dbReference>
<dbReference type="InterPro" id="IPR044926">
    <property type="entry name" value="RGS_subdomain_2"/>
</dbReference>
<keyword evidence="2" id="KW-1185">Reference proteome</keyword>
<gene>
    <name evidence="1" type="ORF">RY831_16410</name>
</gene>
<organism evidence="1 2">
    <name type="scientific">Noviherbaspirillum album</name>
    <dbReference type="NCBI Taxonomy" id="3080276"/>
    <lineage>
        <taxon>Bacteria</taxon>
        <taxon>Pseudomonadati</taxon>
        <taxon>Pseudomonadota</taxon>
        <taxon>Betaproteobacteria</taxon>
        <taxon>Burkholderiales</taxon>
        <taxon>Oxalobacteraceae</taxon>
        <taxon>Noviherbaspirillum</taxon>
    </lineage>
</organism>
<name>A0ABU6JB41_9BURK</name>
<reference evidence="1 2" key="1">
    <citation type="submission" date="2023-10" db="EMBL/GenBank/DDBJ databases">
        <title>Noviherbaspirillum sp. CPCC 100848 genome assembly.</title>
        <authorList>
            <person name="Li X.Y."/>
            <person name="Fang X.M."/>
        </authorList>
    </citation>
    <scope>NUCLEOTIDE SEQUENCE [LARGE SCALE GENOMIC DNA]</scope>
    <source>
        <strain evidence="1 2">CPCC 100848</strain>
    </source>
</reference>
<accession>A0ABU6JB41</accession>
<dbReference type="EMBL" id="JAWIIV010000013">
    <property type="protein sequence ID" value="MEC4720748.1"/>
    <property type="molecule type" value="Genomic_DNA"/>
</dbReference>
<dbReference type="RefSeq" id="WP_326507464.1">
    <property type="nucleotide sequence ID" value="NZ_JAWIIV010000013.1"/>
</dbReference>
<evidence type="ECO:0000313" key="1">
    <source>
        <dbReference type="EMBL" id="MEC4720748.1"/>
    </source>
</evidence>